<dbReference type="EMBL" id="DTQM01000098">
    <property type="protein sequence ID" value="HGC42608.1"/>
    <property type="molecule type" value="Genomic_DNA"/>
</dbReference>
<evidence type="ECO:0000313" key="10">
    <source>
        <dbReference type="EMBL" id="HGC42608.1"/>
    </source>
</evidence>
<dbReference type="SUPFAM" id="SSF47203">
    <property type="entry name" value="Acyl-CoA dehydrogenase C-terminal domain-like"/>
    <property type="match status" value="1"/>
</dbReference>
<dbReference type="Pfam" id="PF00441">
    <property type="entry name" value="Acyl-CoA_dh_1"/>
    <property type="match status" value="1"/>
</dbReference>
<dbReference type="Pfam" id="PF02771">
    <property type="entry name" value="Acyl-CoA_dh_N"/>
    <property type="match status" value="1"/>
</dbReference>
<name>A0A8J4HAA4_9PROT</name>
<dbReference type="PANTHER" id="PTHR43884:SF12">
    <property type="entry name" value="ISOVALERYL-COA DEHYDROGENASE, MITOCHONDRIAL-RELATED"/>
    <property type="match status" value="1"/>
</dbReference>
<dbReference type="Gene3D" id="1.10.540.10">
    <property type="entry name" value="Acyl-CoA dehydrogenase/oxidase, N-terminal domain"/>
    <property type="match status" value="1"/>
</dbReference>
<gene>
    <name evidence="10" type="ORF">ENY07_05215</name>
</gene>
<dbReference type="InterPro" id="IPR046373">
    <property type="entry name" value="Acyl-CoA_Oxase/DH_mid-dom_sf"/>
</dbReference>
<keyword evidence="4 6" id="KW-0274">FAD</keyword>
<evidence type="ECO:0000259" key="7">
    <source>
        <dbReference type="Pfam" id="PF00441"/>
    </source>
</evidence>
<dbReference type="Gene3D" id="2.40.110.10">
    <property type="entry name" value="Butyryl-CoA Dehydrogenase, subunit A, domain 2"/>
    <property type="match status" value="1"/>
</dbReference>
<dbReference type="FunFam" id="2.40.110.10:FF:000002">
    <property type="entry name" value="Acyl-CoA dehydrogenase fadE12"/>
    <property type="match status" value="1"/>
</dbReference>
<comment type="caution">
    <text evidence="10">The sequence shown here is derived from an EMBL/GenBank/DDBJ whole genome shotgun (WGS) entry which is preliminary data.</text>
</comment>
<dbReference type="InterPro" id="IPR036250">
    <property type="entry name" value="AcylCo_DH-like_C"/>
</dbReference>
<dbReference type="Pfam" id="PF02770">
    <property type="entry name" value="Acyl-CoA_dh_M"/>
    <property type="match status" value="1"/>
</dbReference>
<keyword evidence="3 6" id="KW-0285">Flavoprotein</keyword>
<dbReference type="SUPFAM" id="SSF56645">
    <property type="entry name" value="Acyl-CoA dehydrogenase NM domain-like"/>
    <property type="match status" value="1"/>
</dbReference>
<feature type="domain" description="Acyl-CoA dehydrogenase/oxidase C-terminal" evidence="7">
    <location>
        <begin position="233"/>
        <end position="381"/>
    </location>
</feature>
<dbReference type="InterPro" id="IPR037069">
    <property type="entry name" value="AcylCoA_DH/ox_N_sf"/>
</dbReference>
<feature type="domain" description="Acyl-CoA dehydrogenase/oxidase N-terminal" evidence="9">
    <location>
        <begin position="12"/>
        <end position="121"/>
    </location>
</feature>
<dbReference type="InterPro" id="IPR009075">
    <property type="entry name" value="AcylCo_DH/oxidase_C"/>
</dbReference>
<organism evidence="10">
    <name type="scientific">Acidicaldus sp</name>
    <dbReference type="NCBI Taxonomy" id="1872105"/>
    <lineage>
        <taxon>Bacteria</taxon>
        <taxon>Pseudomonadati</taxon>
        <taxon>Pseudomonadota</taxon>
        <taxon>Alphaproteobacteria</taxon>
        <taxon>Acetobacterales</taxon>
        <taxon>Acetobacteraceae</taxon>
        <taxon>Acidicaldus</taxon>
    </lineage>
</organism>
<dbReference type="PROSITE" id="PS00072">
    <property type="entry name" value="ACYL_COA_DH_1"/>
    <property type="match status" value="1"/>
</dbReference>
<evidence type="ECO:0000259" key="9">
    <source>
        <dbReference type="Pfam" id="PF02771"/>
    </source>
</evidence>
<comment type="similarity">
    <text evidence="2 6">Belongs to the acyl-CoA dehydrogenase family.</text>
</comment>
<dbReference type="InterPro" id="IPR013786">
    <property type="entry name" value="AcylCoA_DH/ox_N"/>
</dbReference>
<dbReference type="GO" id="GO:0050660">
    <property type="term" value="F:flavin adenine dinucleotide binding"/>
    <property type="evidence" value="ECO:0007669"/>
    <property type="project" value="InterPro"/>
</dbReference>
<proteinExistence type="inferred from homology"/>
<dbReference type="FunFam" id="1.20.140.10:FF:000001">
    <property type="entry name" value="Acyl-CoA dehydrogenase"/>
    <property type="match status" value="1"/>
</dbReference>
<reference evidence="10" key="1">
    <citation type="journal article" date="2020" name="mSystems">
        <title>Genome- and Community-Level Interaction Insights into Carbon Utilization and Element Cycling Functions of Hydrothermarchaeota in Hydrothermal Sediment.</title>
        <authorList>
            <person name="Zhou Z."/>
            <person name="Liu Y."/>
            <person name="Xu W."/>
            <person name="Pan J."/>
            <person name="Luo Z.H."/>
            <person name="Li M."/>
        </authorList>
    </citation>
    <scope>NUCLEOTIDE SEQUENCE</scope>
    <source>
        <strain evidence="10">SpSt-997</strain>
    </source>
</reference>
<evidence type="ECO:0000256" key="2">
    <source>
        <dbReference type="ARBA" id="ARBA00009347"/>
    </source>
</evidence>
<dbReference type="InterPro" id="IPR009100">
    <property type="entry name" value="AcylCoA_DH/oxidase_NM_dom_sf"/>
</dbReference>
<accession>A0A8J4HAA4</accession>
<evidence type="ECO:0000256" key="5">
    <source>
        <dbReference type="ARBA" id="ARBA00023002"/>
    </source>
</evidence>
<dbReference type="InterPro" id="IPR006091">
    <property type="entry name" value="Acyl-CoA_Oxase/DH_mid-dom"/>
</dbReference>
<evidence type="ECO:0000259" key="8">
    <source>
        <dbReference type="Pfam" id="PF02770"/>
    </source>
</evidence>
<keyword evidence="5 6" id="KW-0560">Oxidoreductase</keyword>
<feature type="domain" description="Acyl-CoA oxidase/dehydrogenase middle" evidence="8">
    <location>
        <begin position="125"/>
        <end position="220"/>
    </location>
</feature>
<evidence type="ECO:0000256" key="6">
    <source>
        <dbReference type="RuleBase" id="RU362125"/>
    </source>
</evidence>
<dbReference type="PANTHER" id="PTHR43884">
    <property type="entry name" value="ACYL-COA DEHYDROGENASE"/>
    <property type="match status" value="1"/>
</dbReference>
<dbReference type="InterPro" id="IPR006089">
    <property type="entry name" value="Acyl-CoA_DH_CS"/>
</dbReference>
<evidence type="ECO:0000256" key="3">
    <source>
        <dbReference type="ARBA" id="ARBA00022630"/>
    </source>
</evidence>
<evidence type="ECO:0000256" key="1">
    <source>
        <dbReference type="ARBA" id="ARBA00001974"/>
    </source>
</evidence>
<dbReference type="GO" id="GO:0003995">
    <property type="term" value="F:acyl-CoA dehydrogenase activity"/>
    <property type="evidence" value="ECO:0007669"/>
    <property type="project" value="InterPro"/>
</dbReference>
<sequence>MDAIVPKAEAAELALFRDTVRRFLGDHVVPHIATWRQAGMVSRAAWREAGRAGLLCASVPAEYGGGGGDFRHEAVIIEELARIGFGDFAIPLHNAIIAPYILHYGTAAQKRRYLPAMASGEMIAAIAMTEPDAGSDLQAMRTRAVREGDHFVIHGQKTFISNGQLADLVIVAAKTRADAGGKGISLIAVETTAPGFRRGRNLEKIGKHAQDTSELFFDDVRVPAENLLGGVPDQGFVQLMQQLPQERLVIAVGAVAAMEAAVAETIAYTESRRAFGKALFEFQNTRFVLAEAATVARVARVFVDDCIRKLCAGTLDVATAAMAKYWTSDVQGKVIDACQQLFGGYGYMAEYPIAHRYTDARVQRIYGGANEIMKELIARSLGGEKKR</sequence>
<protein>
    <submittedName>
        <fullName evidence="10">Acyl-CoA dehydrogenase</fullName>
    </submittedName>
</protein>
<evidence type="ECO:0000256" key="4">
    <source>
        <dbReference type="ARBA" id="ARBA00022827"/>
    </source>
</evidence>
<comment type="cofactor">
    <cofactor evidence="1 6">
        <name>FAD</name>
        <dbReference type="ChEBI" id="CHEBI:57692"/>
    </cofactor>
</comment>
<dbReference type="AlphaFoldDB" id="A0A8J4HAA4"/>
<dbReference type="FunFam" id="1.10.540.10:FF:000026">
    <property type="entry name" value="Acyl-CoA dehydrogenase medium chain"/>
    <property type="match status" value="1"/>
</dbReference>
<dbReference type="Gene3D" id="1.20.140.10">
    <property type="entry name" value="Butyryl-CoA Dehydrogenase, subunit A, domain 3"/>
    <property type="match status" value="1"/>
</dbReference>